<sequence>MKKLFIIGNGFDLSHNLKTTYEDFHEYLRNNYSYKEDLFNIPELSILPDGSEKYDEDEVVTILIDLISQAEEIGEKWSDIETSLGFLDFGIYLDIYDDVYVDKEDDDGDSLWKSAYLYEDISADLNNCAVKIKELFSDWVNTIDIDNCALKHKFLDLINVEKDIFLTFNYTTVLEDIYYAKNVFHIHGIQGGYIIIGHGEERENFENKYIGSEHSLQQIHENLKKKTNEIIKTSIFFKMEFSDIDEIYSYGFSFSKVDMPYIEEICNKVNTKNVTWYLNDYGPDETRENYKKIIRKCGFLGEFKLFNV</sequence>
<organism evidence="1 2">
    <name type="scientific">Clostridium botulinum</name>
    <dbReference type="NCBI Taxonomy" id="1491"/>
    <lineage>
        <taxon>Bacteria</taxon>
        <taxon>Bacillati</taxon>
        <taxon>Bacillota</taxon>
        <taxon>Clostridia</taxon>
        <taxon>Eubacteriales</taxon>
        <taxon>Clostridiaceae</taxon>
        <taxon>Clostridium</taxon>
    </lineage>
</organism>
<dbReference type="AlphaFoldDB" id="A0ABD7CLN2"/>
<evidence type="ECO:0000313" key="2">
    <source>
        <dbReference type="Proteomes" id="UP000663464"/>
    </source>
</evidence>
<dbReference type="Pfam" id="PF14253">
    <property type="entry name" value="AbiH"/>
    <property type="match status" value="1"/>
</dbReference>
<accession>A0ABD7CLN2</accession>
<gene>
    <name evidence="1" type="ORF">JQS73_04055</name>
</gene>
<dbReference type="InterPro" id="IPR025935">
    <property type="entry name" value="AbiH"/>
</dbReference>
<dbReference type="RefSeq" id="WP_047403382.1">
    <property type="nucleotide sequence ID" value="NZ_CP069280.1"/>
</dbReference>
<dbReference type="EMBL" id="CP069280">
    <property type="protein sequence ID" value="QRI54300.1"/>
    <property type="molecule type" value="Genomic_DNA"/>
</dbReference>
<proteinExistence type="predicted"/>
<protein>
    <submittedName>
        <fullName evidence="1">Bacteriophage abortive infection AbiH family protein</fullName>
    </submittedName>
</protein>
<evidence type="ECO:0000313" key="1">
    <source>
        <dbReference type="EMBL" id="QRI54300.1"/>
    </source>
</evidence>
<reference evidence="1 2" key="1">
    <citation type="journal article" date="2014" name="J. Infect. Dis.">
        <title>Molecular characterization of a novel botulinum neurotoxin type H gene.</title>
        <authorList>
            <person name="Dover N."/>
            <person name="Barash J.R."/>
            <person name="Hill K.K."/>
            <person name="Xie G."/>
            <person name="Arnon S.S."/>
        </authorList>
    </citation>
    <scope>NUCLEOTIDE SEQUENCE [LARGE SCALE GENOMIC DNA]</scope>
    <source>
        <strain evidence="1 2">IBCA10-7060</strain>
    </source>
</reference>
<name>A0ABD7CLN2_CLOBO</name>
<dbReference type="Proteomes" id="UP000663464">
    <property type="component" value="Chromosome"/>
</dbReference>